<dbReference type="AlphaFoldDB" id="A0A5P6PJI0"/>
<dbReference type="KEGG" id="bbet:F8237_35025"/>
<evidence type="ECO:0000256" key="1">
    <source>
        <dbReference type="SAM" id="MobiDB-lite"/>
    </source>
</evidence>
<keyword evidence="2" id="KW-0614">Plasmid</keyword>
<dbReference type="OrthoDB" id="9814421at2"/>
<dbReference type="Proteomes" id="UP000325641">
    <property type="component" value="Plasmid pBbPL7HG1"/>
</dbReference>
<accession>A0A5P6PJI0</accession>
<evidence type="ECO:0000313" key="2">
    <source>
        <dbReference type="EMBL" id="QFI77533.1"/>
    </source>
</evidence>
<evidence type="ECO:0000313" key="3">
    <source>
        <dbReference type="Proteomes" id="UP000325641"/>
    </source>
</evidence>
<reference evidence="3" key="1">
    <citation type="submission" date="2019-10" db="EMBL/GenBank/DDBJ databases">
        <title>Complete Genome Sequence of Bradyrhizobium betae type strain PL7HG1T.</title>
        <authorList>
            <person name="Bromfield E.S.P."/>
            <person name="Cloutier S."/>
        </authorList>
    </citation>
    <scope>NUCLEOTIDE SEQUENCE [LARGE SCALE GENOMIC DNA]</scope>
    <source>
        <strain evidence="3">PL7HG1</strain>
        <plasmid evidence="3">pbbpl7hg1</plasmid>
    </source>
</reference>
<gene>
    <name evidence="2" type="ORF">F8237_35025</name>
</gene>
<sequence>MGGHAKQNHTPPAPTDEASATGHDRRAVRTVDLTGEEIAAIEASEMAPGFEQLDAELEPKSTALTEEGARFVQKLGQRGNGIKARPADKAFRDSLYDDS</sequence>
<name>A0A5P6PJI0_9BRAD</name>
<geneLocation type="plasmid" evidence="3">
    <name>pbbpl7hg1</name>
</geneLocation>
<feature type="region of interest" description="Disordered" evidence="1">
    <location>
        <begin position="1"/>
        <end position="25"/>
    </location>
</feature>
<dbReference type="RefSeq" id="WP_151650811.1">
    <property type="nucleotide sequence ID" value="NZ_CP044544.1"/>
</dbReference>
<dbReference type="EMBL" id="CP044544">
    <property type="protein sequence ID" value="QFI77533.1"/>
    <property type="molecule type" value="Genomic_DNA"/>
</dbReference>
<organism evidence="2 3">
    <name type="scientific">Bradyrhizobium betae</name>
    <dbReference type="NCBI Taxonomy" id="244734"/>
    <lineage>
        <taxon>Bacteria</taxon>
        <taxon>Pseudomonadati</taxon>
        <taxon>Pseudomonadota</taxon>
        <taxon>Alphaproteobacteria</taxon>
        <taxon>Hyphomicrobiales</taxon>
        <taxon>Nitrobacteraceae</taxon>
        <taxon>Bradyrhizobium</taxon>
    </lineage>
</organism>
<protein>
    <submittedName>
        <fullName evidence="2">Prevent-host-death protein</fullName>
    </submittedName>
</protein>
<proteinExistence type="predicted"/>